<comment type="caution">
    <text evidence="1">The sequence shown here is derived from an EMBL/GenBank/DDBJ whole genome shotgun (WGS) entry which is preliminary data.</text>
</comment>
<evidence type="ECO:0000313" key="2">
    <source>
        <dbReference type="Proteomes" id="UP000023152"/>
    </source>
</evidence>
<name>X6MR00_RETFI</name>
<gene>
    <name evidence="1" type="ORF">RFI_21841</name>
</gene>
<keyword evidence="2" id="KW-1185">Reference proteome</keyword>
<accession>X6MR00</accession>
<reference evidence="1 2" key="1">
    <citation type="journal article" date="2013" name="Curr. Biol.">
        <title>The Genome of the Foraminiferan Reticulomyxa filosa.</title>
        <authorList>
            <person name="Glockner G."/>
            <person name="Hulsmann N."/>
            <person name="Schleicher M."/>
            <person name="Noegel A.A."/>
            <person name="Eichinger L."/>
            <person name="Gallinger C."/>
            <person name="Pawlowski J."/>
            <person name="Sierra R."/>
            <person name="Euteneuer U."/>
            <person name="Pillet L."/>
            <person name="Moustafa A."/>
            <person name="Platzer M."/>
            <person name="Groth M."/>
            <person name="Szafranski K."/>
            <person name="Schliwa M."/>
        </authorList>
    </citation>
    <scope>NUCLEOTIDE SEQUENCE [LARGE SCALE GENOMIC DNA]</scope>
</reference>
<sequence>MLIYHKLLSDQTGSYGANASFNSHGHISKYYCKVLLIFFYFKKDKYSTMLNGCIANLTVKNTKEIFDIPERSHALLTWKSIFSEVQFITTFAVNLEQQIKVMEKNRRAIYLQSTDNEGTTIVSEGDKMISMLFDEEDVVNWRCLLQRCQDLKHLTQDLEMQCERNNAKINYLVFLYHFRFREEYLNSIIKPQFEALIEAVGHWGIFIPVEIFDLIITLVKPVDRLVEMKWAVNILNAFWK</sequence>
<dbReference type="AlphaFoldDB" id="X6MR00"/>
<dbReference type="EMBL" id="ASPP01019051">
    <property type="protein sequence ID" value="ETO15525.1"/>
    <property type="molecule type" value="Genomic_DNA"/>
</dbReference>
<organism evidence="1 2">
    <name type="scientific">Reticulomyxa filosa</name>
    <dbReference type="NCBI Taxonomy" id="46433"/>
    <lineage>
        <taxon>Eukaryota</taxon>
        <taxon>Sar</taxon>
        <taxon>Rhizaria</taxon>
        <taxon>Retaria</taxon>
        <taxon>Foraminifera</taxon>
        <taxon>Monothalamids</taxon>
        <taxon>Reticulomyxidae</taxon>
        <taxon>Reticulomyxa</taxon>
    </lineage>
</organism>
<evidence type="ECO:0000313" key="1">
    <source>
        <dbReference type="EMBL" id="ETO15525.1"/>
    </source>
</evidence>
<proteinExistence type="predicted"/>
<dbReference type="Proteomes" id="UP000023152">
    <property type="component" value="Unassembled WGS sequence"/>
</dbReference>
<protein>
    <submittedName>
        <fullName evidence="1">Uncharacterized protein</fullName>
    </submittedName>
</protein>